<evidence type="ECO:0000256" key="4">
    <source>
        <dbReference type="ARBA" id="ARBA00022803"/>
    </source>
</evidence>
<evidence type="ECO:0000256" key="5">
    <source>
        <dbReference type="ARBA" id="ARBA00023098"/>
    </source>
</evidence>
<keyword evidence="5" id="KW-0443">Lipid metabolism</keyword>
<dbReference type="Pfam" id="PF10300">
    <property type="entry name" value="Iml2-TPR_39"/>
    <property type="match status" value="1"/>
</dbReference>
<comment type="similarity">
    <text evidence="1">Belongs to the TTC39 family.</text>
</comment>
<organism evidence="7 8">
    <name type="scientific">Canis lupus familiaris</name>
    <name type="common">Dog</name>
    <name type="synonym">Canis familiaris</name>
    <dbReference type="NCBI Taxonomy" id="9615"/>
    <lineage>
        <taxon>Eukaryota</taxon>
        <taxon>Metazoa</taxon>
        <taxon>Chordata</taxon>
        <taxon>Craniata</taxon>
        <taxon>Vertebrata</taxon>
        <taxon>Euteleostomi</taxon>
        <taxon>Mammalia</taxon>
        <taxon>Eutheria</taxon>
        <taxon>Laurasiatheria</taxon>
        <taxon>Carnivora</taxon>
        <taxon>Caniformia</taxon>
        <taxon>Canidae</taxon>
        <taxon>Canis</taxon>
    </lineage>
</organism>
<dbReference type="InterPro" id="IPR019734">
    <property type="entry name" value="TPR_rpt"/>
</dbReference>
<keyword evidence="4" id="KW-0802">TPR repeat</keyword>
<name>A0A8I3NX56_CANLF</name>
<keyword evidence="3" id="KW-0677">Repeat</keyword>
<evidence type="ECO:0000256" key="1">
    <source>
        <dbReference type="ARBA" id="ARBA00006400"/>
    </source>
</evidence>
<protein>
    <recommendedName>
        <fullName evidence="2">Tetratricopeptide repeat protein 39B</fullName>
    </recommendedName>
</protein>
<dbReference type="OrthoDB" id="43460at2759"/>
<gene>
    <name evidence="7" type="primary">TTC39B</name>
</gene>
<dbReference type="Proteomes" id="UP000805418">
    <property type="component" value="Chromosome 11"/>
</dbReference>
<reference evidence="7" key="3">
    <citation type="submission" date="2025-09" db="UniProtKB">
        <authorList>
            <consortium name="Ensembl"/>
        </authorList>
    </citation>
    <scope>IDENTIFICATION</scope>
    <source>
        <strain evidence="7">Boxer</strain>
    </source>
</reference>
<dbReference type="InterPro" id="IPR011990">
    <property type="entry name" value="TPR-like_helical_dom_sf"/>
</dbReference>
<feature type="compositionally biased region" description="Basic residues" evidence="6">
    <location>
        <begin position="7"/>
        <end position="18"/>
    </location>
</feature>
<dbReference type="PANTHER" id="PTHR31859:SF4">
    <property type="entry name" value="TETRATRICOPEPTIDE REPEAT PROTEIN 39B"/>
    <property type="match status" value="1"/>
</dbReference>
<evidence type="ECO:0000313" key="8">
    <source>
        <dbReference type="Proteomes" id="UP000805418"/>
    </source>
</evidence>
<accession>A0A8I3NX56</accession>
<feature type="region of interest" description="Disordered" evidence="6">
    <location>
        <begin position="1"/>
        <end position="53"/>
    </location>
</feature>
<reference evidence="7" key="1">
    <citation type="submission" date="2020-03" db="EMBL/GenBank/DDBJ databases">
        <title>Long-read based genome assembly of a Labrador retriever dog.</title>
        <authorList>
            <person name="Eory L."/>
            <person name="Zhang W."/>
            <person name="Schoenebeck J."/>
        </authorList>
    </citation>
    <scope>NUCLEOTIDE SEQUENCE [LARGE SCALE GENOMIC DNA]</scope>
    <source>
        <strain evidence="7">Labrador retriever</strain>
    </source>
</reference>
<dbReference type="GO" id="GO:0006629">
    <property type="term" value="P:lipid metabolic process"/>
    <property type="evidence" value="ECO:0007669"/>
    <property type="project" value="UniProtKB-KW"/>
</dbReference>
<evidence type="ECO:0000256" key="6">
    <source>
        <dbReference type="SAM" id="MobiDB-lite"/>
    </source>
</evidence>
<dbReference type="GeneTree" id="ENSGT00950000182917"/>
<dbReference type="SUPFAM" id="SSF48452">
    <property type="entry name" value="TPR-like"/>
    <property type="match status" value="1"/>
</dbReference>
<dbReference type="Gene3D" id="1.25.40.10">
    <property type="entry name" value="Tetratricopeptide repeat domain"/>
    <property type="match status" value="1"/>
</dbReference>
<dbReference type="InterPro" id="IPR019412">
    <property type="entry name" value="IML2/TPR_39"/>
</dbReference>
<dbReference type="PANTHER" id="PTHR31859">
    <property type="entry name" value="TETRATRICOPEPTIDE REPEAT PROTEIN 39 FAMILY MEMBER"/>
    <property type="match status" value="1"/>
</dbReference>
<sequence>MDAPQVRGRRGRGKRRLRCALAPPGTGRSAGPPPSSLAGAGLSREPRNRGGPQLPVWFLGGGGLRRNMALVGNGAELEADEDIFEDALESISMFSRTDMATSSRPFASFDTKLASGRLGSSNVSRSTSNKVDLKCGLEECAVALNLFLSNKFTDALELLRPWAKESMYHALGYSTIVVLQAVMTFEQQDIQNGISAMKDALQTCQKYRKKCTVVESFSSLLSRGSLEQLTEEEMHAEICYAECLLQKAALTFVQDENMINFIKGGLKIRTSYQIYKECLSILHVIQKNKGEQQFFYEFEGGVKLGIGAFNLMLSLLPARIIRLLEFIGFSGNRGSLMLFYHARIELLKGNVEEAQEIFRKCISVQEEWKQFHHLCYWELMWIYVFQQNWMKAYYYSDLLCKESKWSKATYVFLKAAILSMLPEEDVVATKEDVVTLFRQVDSLKQRIAGKSIPTEKFAVRKSRRYSASLPAPVKLIVPALEMMYVWNGFPVVSKRKDLSENLLVTVEKAEAALQNENISDYSVDDECLVKLLKGCCLKNLQRPLQAELCFNHVIQSEKLLKYDHYLVPFTLFELAFLYKSQGEIDKAIKTLETARNNYKDYSMESRLHFRIQAALHLWKKTSSD</sequence>
<keyword evidence="8" id="KW-1185">Reference proteome</keyword>
<evidence type="ECO:0000313" key="7">
    <source>
        <dbReference type="Ensembl" id="ENSCAFP00845017197.1"/>
    </source>
</evidence>
<reference evidence="7" key="2">
    <citation type="submission" date="2025-08" db="UniProtKB">
        <authorList>
            <consortium name="Ensembl"/>
        </authorList>
    </citation>
    <scope>IDENTIFICATION</scope>
    <source>
        <strain evidence="7">Boxer</strain>
    </source>
</reference>
<evidence type="ECO:0000256" key="2">
    <source>
        <dbReference type="ARBA" id="ARBA00015483"/>
    </source>
</evidence>
<proteinExistence type="inferred from homology"/>
<dbReference type="AlphaFoldDB" id="A0A8I3NX56"/>
<dbReference type="Pfam" id="PF13174">
    <property type="entry name" value="TPR_6"/>
    <property type="match status" value="1"/>
</dbReference>
<evidence type="ECO:0000256" key="3">
    <source>
        <dbReference type="ARBA" id="ARBA00022737"/>
    </source>
</evidence>
<dbReference type="Ensembl" id="ENSCAFT00845021862.1">
    <property type="protein sequence ID" value="ENSCAFP00845017197.1"/>
    <property type="gene ID" value="ENSCAFG00845011800.1"/>
</dbReference>